<accession>A0AAE4VLI6</accession>
<dbReference type="AlphaFoldDB" id="A0AAE4VLI6"/>
<sequence length="159" mass="18450">MSLHNINELELNSNTENSYQNTSDVTSNLYHSVMSDAAAHKYLSIFFNGIKDKLKECFDISNKLKSSDTIINRKTSSYHIIDTTNTMIKILSNISKDFKRILYDKSEKDEIIMQIIVSLDELKVMIIRFQTMRDEKTLKDITNLVNVFEKVLNPNNYSL</sequence>
<dbReference type="Proteomes" id="UP001289135">
    <property type="component" value="Unassembled WGS sequence"/>
</dbReference>
<proteinExistence type="predicted"/>
<evidence type="ECO:0000313" key="1">
    <source>
        <dbReference type="EMBL" id="MDZ5761006.1"/>
    </source>
</evidence>
<reference evidence="1" key="1">
    <citation type="submission" date="2023-02" db="EMBL/GenBank/DDBJ databases">
        <title>Host association and intracellularity evolved multiple times independently in the Rickettsiales.</title>
        <authorList>
            <person name="Castelli M."/>
            <person name="Nardi T."/>
            <person name="Gammuto L."/>
            <person name="Bellinzona G."/>
            <person name="Sabaneyeva E."/>
            <person name="Potekhin A."/>
            <person name="Serra V."/>
            <person name="Petroni G."/>
            <person name="Sassera D."/>
        </authorList>
    </citation>
    <scope>NUCLEOTIDE SEQUENCE</scope>
    <source>
        <strain evidence="1">USBL-36I1</strain>
    </source>
</reference>
<dbReference type="EMBL" id="JARGYU010000001">
    <property type="protein sequence ID" value="MDZ5761006.1"/>
    <property type="molecule type" value="Genomic_DNA"/>
</dbReference>
<keyword evidence="2" id="KW-1185">Reference proteome</keyword>
<name>A0AAE4VLI6_9RICK</name>
<evidence type="ECO:0000313" key="2">
    <source>
        <dbReference type="Proteomes" id="UP001289135"/>
    </source>
</evidence>
<gene>
    <name evidence="1" type="ORF">Lyticum_00166</name>
</gene>
<protein>
    <submittedName>
        <fullName evidence="1">Uncharacterized protein</fullName>
    </submittedName>
</protein>
<organism evidence="1 2">
    <name type="scientific">Lyticum sinuosum</name>
    <dbReference type="NCBI Taxonomy" id="1332059"/>
    <lineage>
        <taxon>Bacteria</taxon>
        <taxon>Pseudomonadati</taxon>
        <taxon>Pseudomonadota</taxon>
        <taxon>Alphaproteobacteria</taxon>
        <taxon>Rickettsiales</taxon>
        <taxon>Lyticum</taxon>
    </lineage>
</organism>
<comment type="caution">
    <text evidence="1">The sequence shown here is derived from an EMBL/GenBank/DDBJ whole genome shotgun (WGS) entry which is preliminary data.</text>
</comment>
<dbReference type="RefSeq" id="WP_322498438.1">
    <property type="nucleotide sequence ID" value="NZ_JARGYU010000001.1"/>
</dbReference>